<sequence>MQYKKAFCRSVVAVSAFLFTGQAGYAQENQAPFELIDWYLGLPIDENGDGKSDTISEKKLADGWTDPRFFYYSEDGGITFRAPVHGALTSKNTTYVRTELREMLRRGNTKIKTSQPSKNNWVLSTAPRKARKMAGGVDGELHATLAVNHVTTTGEPHEVGRVIIGQIHGKDDEPVRIYYRKLPENKKGSLYFAHEVKSDGEDRFFNLLGDRANDAADPVDGIALNERFSYTIVAFGNALEVSILQDGKVLVRRRIDMSASGYDAKDEYLYFKAGVYNQNKTGAEDDYVQATFYELTNKHARPR</sequence>
<gene>
    <name evidence="3" type="ORF">ACFQS8_09085</name>
</gene>
<feature type="chain" id="PRO_5047461898" evidence="1">
    <location>
        <begin position="27"/>
        <end position="303"/>
    </location>
</feature>
<dbReference type="InterPro" id="IPR014895">
    <property type="entry name" value="Alginate_lyase_2"/>
</dbReference>
<protein>
    <submittedName>
        <fullName evidence="3">Polysaccharide lyase family 7 protein</fullName>
    </submittedName>
</protein>
<name>A0ABW2ILK7_9PROT</name>
<feature type="signal peptide" evidence="1">
    <location>
        <begin position="1"/>
        <end position="26"/>
    </location>
</feature>
<dbReference type="Gene3D" id="2.60.120.200">
    <property type="match status" value="1"/>
</dbReference>
<dbReference type="Pfam" id="PF08787">
    <property type="entry name" value="Alginate_lyase2"/>
    <property type="match status" value="1"/>
</dbReference>
<comment type="caution">
    <text evidence="3">The sequence shown here is derived from an EMBL/GenBank/DDBJ whole genome shotgun (WGS) entry which is preliminary data.</text>
</comment>
<dbReference type="InterPro" id="IPR013320">
    <property type="entry name" value="ConA-like_dom_sf"/>
</dbReference>
<dbReference type="Proteomes" id="UP001596492">
    <property type="component" value="Unassembled WGS sequence"/>
</dbReference>
<evidence type="ECO:0000259" key="2">
    <source>
        <dbReference type="Pfam" id="PF08787"/>
    </source>
</evidence>
<organism evidence="3 4">
    <name type="scientific">Hirschia litorea</name>
    <dbReference type="NCBI Taxonomy" id="1199156"/>
    <lineage>
        <taxon>Bacteria</taxon>
        <taxon>Pseudomonadati</taxon>
        <taxon>Pseudomonadota</taxon>
        <taxon>Alphaproteobacteria</taxon>
        <taxon>Hyphomonadales</taxon>
        <taxon>Hyphomonadaceae</taxon>
        <taxon>Hirschia</taxon>
    </lineage>
</organism>
<feature type="domain" description="Alginate lyase 2" evidence="2">
    <location>
        <begin position="33"/>
        <end position="299"/>
    </location>
</feature>
<dbReference type="GO" id="GO:0016829">
    <property type="term" value="F:lyase activity"/>
    <property type="evidence" value="ECO:0007669"/>
    <property type="project" value="UniProtKB-KW"/>
</dbReference>
<dbReference type="RefSeq" id="WP_382167008.1">
    <property type="nucleotide sequence ID" value="NZ_JBHTBR010000005.1"/>
</dbReference>
<dbReference type="EMBL" id="JBHTBR010000005">
    <property type="protein sequence ID" value="MFC7291766.1"/>
    <property type="molecule type" value="Genomic_DNA"/>
</dbReference>
<evidence type="ECO:0000256" key="1">
    <source>
        <dbReference type="SAM" id="SignalP"/>
    </source>
</evidence>
<keyword evidence="3" id="KW-0456">Lyase</keyword>
<reference evidence="4" key="1">
    <citation type="journal article" date="2019" name="Int. J. Syst. Evol. Microbiol.">
        <title>The Global Catalogue of Microorganisms (GCM) 10K type strain sequencing project: providing services to taxonomists for standard genome sequencing and annotation.</title>
        <authorList>
            <consortium name="The Broad Institute Genomics Platform"/>
            <consortium name="The Broad Institute Genome Sequencing Center for Infectious Disease"/>
            <person name="Wu L."/>
            <person name="Ma J."/>
        </authorList>
    </citation>
    <scope>NUCLEOTIDE SEQUENCE [LARGE SCALE GENOMIC DNA]</scope>
    <source>
        <strain evidence="4">CCUG 51308</strain>
    </source>
</reference>
<proteinExistence type="predicted"/>
<accession>A0ABW2ILK7</accession>
<keyword evidence="1" id="KW-0732">Signal</keyword>
<evidence type="ECO:0000313" key="4">
    <source>
        <dbReference type="Proteomes" id="UP001596492"/>
    </source>
</evidence>
<dbReference type="SUPFAM" id="SSF49899">
    <property type="entry name" value="Concanavalin A-like lectins/glucanases"/>
    <property type="match status" value="1"/>
</dbReference>
<evidence type="ECO:0000313" key="3">
    <source>
        <dbReference type="EMBL" id="MFC7291766.1"/>
    </source>
</evidence>
<keyword evidence="4" id="KW-1185">Reference proteome</keyword>